<dbReference type="PROSITE" id="PS52035">
    <property type="entry name" value="PEPTIDASE_M14"/>
    <property type="match status" value="1"/>
</dbReference>
<dbReference type="EMBL" id="QUSY01000468">
    <property type="protein sequence ID" value="RHY29219.1"/>
    <property type="molecule type" value="Genomic_DNA"/>
</dbReference>
<evidence type="ECO:0000313" key="10">
    <source>
        <dbReference type="EMBL" id="RHY29219.1"/>
    </source>
</evidence>
<evidence type="ECO:0000256" key="6">
    <source>
        <dbReference type="ARBA" id="ARBA00023049"/>
    </source>
</evidence>
<feature type="active site" description="Proton donor/acceptor" evidence="7">
    <location>
        <position position="275"/>
    </location>
</feature>
<comment type="similarity">
    <text evidence="2 7">Belongs to the peptidase M14 family.</text>
</comment>
<dbReference type="PANTHER" id="PTHR11705">
    <property type="entry name" value="PROTEASE FAMILY M14 CARBOXYPEPTIDASE A,B"/>
    <property type="match status" value="1"/>
</dbReference>
<dbReference type="InterPro" id="IPR000834">
    <property type="entry name" value="Peptidase_M14"/>
</dbReference>
<dbReference type="AlphaFoldDB" id="A0A3R6VWP0"/>
<evidence type="ECO:0000259" key="9">
    <source>
        <dbReference type="PROSITE" id="PS52035"/>
    </source>
</evidence>
<comment type="cofactor">
    <cofactor evidence="1">
        <name>Zn(2+)</name>
        <dbReference type="ChEBI" id="CHEBI:29105"/>
    </cofactor>
</comment>
<reference evidence="10 11" key="1">
    <citation type="submission" date="2018-08" db="EMBL/GenBank/DDBJ databases">
        <title>Aphanomyces genome sequencing and annotation.</title>
        <authorList>
            <person name="Minardi D."/>
            <person name="Oidtmann B."/>
            <person name="Van Der Giezen M."/>
            <person name="Studholme D.J."/>
        </authorList>
    </citation>
    <scope>NUCLEOTIDE SEQUENCE [LARGE SCALE GENOMIC DNA]</scope>
    <source>
        <strain evidence="10 11">NJM0002</strain>
    </source>
</reference>
<evidence type="ECO:0000313" key="11">
    <source>
        <dbReference type="Proteomes" id="UP000285060"/>
    </source>
</evidence>
<evidence type="ECO:0000256" key="1">
    <source>
        <dbReference type="ARBA" id="ARBA00001947"/>
    </source>
</evidence>
<comment type="caution">
    <text evidence="10">The sequence shown here is derived from an EMBL/GenBank/DDBJ whole genome shotgun (WGS) entry which is preliminary data.</text>
</comment>
<feature type="signal peptide" evidence="8">
    <location>
        <begin position="1"/>
        <end position="19"/>
    </location>
</feature>
<keyword evidence="5" id="KW-0862">Zinc</keyword>
<dbReference type="GO" id="GO:0005615">
    <property type="term" value="C:extracellular space"/>
    <property type="evidence" value="ECO:0007669"/>
    <property type="project" value="TreeGrafter"/>
</dbReference>
<feature type="domain" description="Peptidase M14" evidence="9">
    <location>
        <begin position="96"/>
        <end position="306"/>
    </location>
</feature>
<feature type="chain" id="PRO_5018566642" description="Peptidase M14 domain-containing protein" evidence="8">
    <location>
        <begin position="20"/>
        <end position="352"/>
    </location>
</feature>
<dbReference type="GO" id="GO:0006508">
    <property type="term" value="P:proteolysis"/>
    <property type="evidence" value="ECO:0007669"/>
    <property type="project" value="UniProtKB-KW"/>
</dbReference>
<keyword evidence="4" id="KW-0378">Hydrolase</keyword>
<protein>
    <recommendedName>
        <fullName evidence="9">Peptidase M14 domain-containing protein</fullName>
    </recommendedName>
</protein>
<dbReference type="GO" id="GO:0008270">
    <property type="term" value="F:zinc ion binding"/>
    <property type="evidence" value="ECO:0007669"/>
    <property type="project" value="InterPro"/>
</dbReference>
<evidence type="ECO:0000256" key="5">
    <source>
        <dbReference type="ARBA" id="ARBA00022833"/>
    </source>
</evidence>
<dbReference type="Pfam" id="PF00246">
    <property type="entry name" value="Peptidase_M14"/>
    <property type="match status" value="1"/>
</dbReference>
<dbReference type="SUPFAM" id="SSF53187">
    <property type="entry name" value="Zn-dependent exopeptidases"/>
    <property type="match status" value="1"/>
</dbReference>
<dbReference type="PANTHER" id="PTHR11705:SF143">
    <property type="entry name" value="SLL0236 PROTEIN"/>
    <property type="match status" value="1"/>
</dbReference>
<keyword evidence="11" id="KW-1185">Reference proteome</keyword>
<dbReference type="GO" id="GO:0004181">
    <property type="term" value="F:metallocarboxypeptidase activity"/>
    <property type="evidence" value="ECO:0007669"/>
    <property type="project" value="InterPro"/>
</dbReference>
<organism evidence="10 11">
    <name type="scientific">Aphanomyces invadans</name>
    <dbReference type="NCBI Taxonomy" id="157072"/>
    <lineage>
        <taxon>Eukaryota</taxon>
        <taxon>Sar</taxon>
        <taxon>Stramenopiles</taxon>
        <taxon>Oomycota</taxon>
        <taxon>Saprolegniomycetes</taxon>
        <taxon>Saprolegniales</taxon>
        <taxon>Verrucalvaceae</taxon>
        <taxon>Aphanomyces</taxon>
    </lineage>
</organism>
<dbReference type="VEuPathDB" id="FungiDB:H310_08721"/>
<dbReference type="Proteomes" id="UP000285060">
    <property type="component" value="Unassembled WGS sequence"/>
</dbReference>
<sequence>MAAWATAAVVACCVTSVSGQERLDAPVLVFEDDIAPAQDCHARTMGHLDSMVPGAFAQSEYFDCFRPQDQVFAYLDAMAAKTVEATAHRVTIATFPITTTLLDKYDVVYVPIVNLDGYMHTWSSPTHRYHRKNMQFRSYDPLNNETNMTAGVDLNRNFGPTDDDNEDSLVEPEVQGIRAFVDSTQSATNGAELAGVLDIHSYGGLILTPFGNSSTAPDHPFDVAFYKVGQDVQSALRRVDGGNYTAMQAFDLYFAQGMFCDYVFATYHLPTLVIEIEGTDFRAPPASIRTRGREIAAAVVAFAQSLDGWAADTKRVARPGNKAGLSSLAVPCYQTKLWSWCLGFLIVRGIGW</sequence>
<evidence type="ECO:0000256" key="2">
    <source>
        <dbReference type="ARBA" id="ARBA00005988"/>
    </source>
</evidence>
<accession>A0A3R6VWP0</accession>
<evidence type="ECO:0000256" key="8">
    <source>
        <dbReference type="SAM" id="SignalP"/>
    </source>
</evidence>
<evidence type="ECO:0000256" key="3">
    <source>
        <dbReference type="ARBA" id="ARBA00022670"/>
    </source>
</evidence>
<keyword evidence="8" id="KW-0732">Signal</keyword>
<dbReference type="SMART" id="SM00631">
    <property type="entry name" value="Zn_pept"/>
    <property type="match status" value="1"/>
</dbReference>
<name>A0A3R6VWP0_9STRA</name>
<evidence type="ECO:0000256" key="7">
    <source>
        <dbReference type="PROSITE-ProRule" id="PRU01379"/>
    </source>
</evidence>
<keyword evidence="3" id="KW-0645">Protease</keyword>
<keyword evidence="6" id="KW-0482">Metalloprotease</keyword>
<evidence type="ECO:0000256" key="4">
    <source>
        <dbReference type="ARBA" id="ARBA00022801"/>
    </source>
</evidence>
<proteinExistence type="inferred from homology"/>
<gene>
    <name evidence="10" type="ORF">DYB32_005327</name>
</gene>
<dbReference type="Gene3D" id="3.40.630.10">
    <property type="entry name" value="Zn peptidases"/>
    <property type="match status" value="1"/>
</dbReference>